<evidence type="ECO:0000313" key="2">
    <source>
        <dbReference type="Proteomes" id="UP000648187"/>
    </source>
</evidence>
<sequence>MGDKHDSYICRRKSRVNGRHGLTFTTMAHHPLIYYAEVPRPLNRRQTCEQPRKEKNCFVKAFKWYTQERIPERFDCVPEMSSFAKWLDNKYVEYLCDSRQNQCYEPTPQATIKECVPCATTREPRTTKKFARIKRSRNQSCEFILQPKDLTRAVSDNCYQTPTSEVRSNATVVSSNVPGSFKCSGRSQSLSSIWRERSVLKPIDTIPHTVQEGLKTWEPKKPSESCVCQHDQIQQMPSNLQAAAVACQCPEELVIPVNVEIQCESATQERHGSCHCNVNTGNAPISSQCLCNSNECVNEVTPKLEPQEVNPVPKPIRWQSQSTVTVNAEECSCTVKEIPIVSKVTQCLACVTNDAVQTSDHAICFFGGPYDMAGLFCGKKLYEADDSADWELMAAGAEGTP</sequence>
<dbReference type="EMBL" id="JACKWZ010000422">
    <property type="protein sequence ID" value="KAF9407928.1"/>
    <property type="molecule type" value="Genomic_DNA"/>
</dbReference>
<dbReference type="Proteomes" id="UP000648187">
    <property type="component" value="Unassembled WGS sequence"/>
</dbReference>
<dbReference type="AlphaFoldDB" id="A0A835KZ92"/>
<organism evidence="1 2">
    <name type="scientific">Spodoptera exigua</name>
    <name type="common">Beet armyworm</name>
    <name type="synonym">Noctua fulgens</name>
    <dbReference type="NCBI Taxonomy" id="7107"/>
    <lineage>
        <taxon>Eukaryota</taxon>
        <taxon>Metazoa</taxon>
        <taxon>Ecdysozoa</taxon>
        <taxon>Arthropoda</taxon>
        <taxon>Hexapoda</taxon>
        <taxon>Insecta</taxon>
        <taxon>Pterygota</taxon>
        <taxon>Neoptera</taxon>
        <taxon>Endopterygota</taxon>
        <taxon>Lepidoptera</taxon>
        <taxon>Glossata</taxon>
        <taxon>Ditrysia</taxon>
        <taxon>Noctuoidea</taxon>
        <taxon>Noctuidae</taxon>
        <taxon>Amphipyrinae</taxon>
        <taxon>Spodoptera</taxon>
    </lineage>
</organism>
<gene>
    <name evidence="1" type="ORF">HW555_012222</name>
</gene>
<protein>
    <submittedName>
        <fullName evidence="1">Uncharacterized protein</fullName>
    </submittedName>
</protein>
<comment type="caution">
    <text evidence="1">The sequence shown here is derived from an EMBL/GenBank/DDBJ whole genome shotgun (WGS) entry which is preliminary data.</text>
</comment>
<name>A0A835KZ92_SPOEX</name>
<accession>A0A835KZ92</accession>
<reference evidence="1" key="1">
    <citation type="submission" date="2020-08" db="EMBL/GenBank/DDBJ databases">
        <title>Spodoptera exigua strain:BAW_Kor-Di-RS1 Genome sequencing and assembly.</title>
        <authorList>
            <person name="Kim J."/>
            <person name="Nam H.Y."/>
            <person name="Kwon M."/>
            <person name="Choi J.H."/>
            <person name="Cho S.R."/>
            <person name="Kim G.-H."/>
        </authorList>
    </citation>
    <scope>NUCLEOTIDE SEQUENCE</scope>
    <source>
        <strain evidence="1">BAW_Kor-Di-RS1</strain>
        <tissue evidence="1">Whole-body</tissue>
    </source>
</reference>
<keyword evidence="2" id="KW-1185">Reference proteome</keyword>
<evidence type="ECO:0000313" key="1">
    <source>
        <dbReference type="EMBL" id="KAF9407928.1"/>
    </source>
</evidence>
<proteinExistence type="predicted"/>